<comment type="caution">
    <text evidence="3">The sequence shown here is derived from an EMBL/GenBank/DDBJ whole genome shotgun (WGS) entry which is preliminary data.</text>
</comment>
<proteinExistence type="predicted"/>
<name>A0ABS4PIX3_9PSEU</name>
<evidence type="ECO:0000313" key="3">
    <source>
        <dbReference type="EMBL" id="MBP2179377.1"/>
    </source>
</evidence>
<feature type="transmembrane region" description="Helical" evidence="2">
    <location>
        <begin position="12"/>
        <end position="30"/>
    </location>
</feature>
<keyword evidence="2" id="KW-0812">Transmembrane</keyword>
<accession>A0ABS4PIX3</accession>
<dbReference type="EMBL" id="JAGGMS010000001">
    <property type="protein sequence ID" value="MBP2179377.1"/>
    <property type="molecule type" value="Genomic_DNA"/>
</dbReference>
<evidence type="ECO:0008006" key="5">
    <source>
        <dbReference type="Google" id="ProtNLM"/>
    </source>
</evidence>
<evidence type="ECO:0000313" key="4">
    <source>
        <dbReference type="Proteomes" id="UP000741013"/>
    </source>
</evidence>
<keyword evidence="2" id="KW-0472">Membrane</keyword>
<keyword evidence="2" id="KW-1133">Transmembrane helix</keyword>
<evidence type="ECO:0000256" key="2">
    <source>
        <dbReference type="SAM" id="Phobius"/>
    </source>
</evidence>
<dbReference type="RefSeq" id="WP_209663097.1">
    <property type="nucleotide sequence ID" value="NZ_JAGGMS010000001.1"/>
</dbReference>
<gene>
    <name evidence="3" type="ORF">JOM49_000903</name>
</gene>
<protein>
    <recommendedName>
        <fullName evidence="5">Secreted protein</fullName>
    </recommendedName>
</protein>
<reference evidence="3 4" key="1">
    <citation type="submission" date="2021-03" db="EMBL/GenBank/DDBJ databases">
        <title>Sequencing the genomes of 1000 actinobacteria strains.</title>
        <authorList>
            <person name="Klenk H.-P."/>
        </authorList>
    </citation>
    <scope>NUCLEOTIDE SEQUENCE [LARGE SCALE GENOMIC DNA]</scope>
    <source>
        <strain evidence="3 4">DSM 45510</strain>
    </source>
</reference>
<dbReference type="Proteomes" id="UP000741013">
    <property type="component" value="Unassembled WGS sequence"/>
</dbReference>
<keyword evidence="4" id="KW-1185">Reference proteome</keyword>
<organism evidence="3 4">
    <name type="scientific">Amycolatopsis magusensis</name>
    <dbReference type="NCBI Taxonomy" id="882444"/>
    <lineage>
        <taxon>Bacteria</taxon>
        <taxon>Bacillati</taxon>
        <taxon>Actinomycetota</taxon>
        <taxon>Actinomycetes</taxon>
        <taxon>Pseudonocardiales</taxon>
        <taxon>Pseudonocardiaceae</taxon>
        <taxon>Amycolatopsis</taxon>
    </lineage>
</organism>
<feature type="region of interest" description="Disordered" evidence="1">
    <location>
        <begin position="53"/>
        <end position="75"/>
    </location>
</feature>
<sequence>MRKVIQVEDIPMYLRTLAVLAVLLTASVHAPSGWRSTGGPVAVVVVPAQSTGVLGEQSGPDAERTGNPLGRSVAH</sequence>
<evidence type="ECO:0000256" key="1">
    <source>
        <dbReference type="SAM" id="MobiDB-lite"/>
    </source>
</evidence>